<dbReference type="Proteomes" id="UP000466535">
    <property type="component" value="Unassembled WGS sequence"/>
</dbReference>
<dbReference type="EMBL" id="WUUT01000006">
    <property type="protein sequence ID" value="MXR52829.1"/>
    <property type="molecule type" value="Genomic_DNA"/>
</dbReference>
<evidence type="ECO:0000259" key="2">
    <source>
        <dbReference type="Pfam" id="PF13478"/>
    </source>
</evidence>
<evidence type="ECO:0000313" key="4">
    <source>
        <dbReference type="Proteomes" id="UP000466535"/>
    </source>
</evidence>
<comment type="caution">
    <text evidence="3">The sequence shown here is derived from an EMBL/GenBank/DDBJ whole genome shotgun (WGS) entry which is preliminary data.</text>
</comment>
<reference evidence="3 4" key="1">
    <citation type="submission" date="2019-12" db="EMBL/GenBank/DDBJ databases">
        <title>Isolation and characterization of three novel carbon monoxide-oxidizing members of Halobacteria from salione crusts and soils.</title>
        <authorList>
            <person name="Myers M.R."/>
            <person name="King G.M."/>
        </authorList>
    </citation>
    <scope>NUCLEOTIDE SEQUENCE [LARGE SCALE GENOMIC DNA]</scope>
    <source>
        <strain evidence="3 4">WSH3</strain>
    </source>
</reference>
<feature type="domain" description="XdhC- CoxI" evidence="1">
    <location>
        <begin position="24"/>
        <end position="87"/>
    </location>
</feature>
<name>A0A6B0THZ4_9EURY</name>
<dbReference type="InterPro" id="IPR052698">
    <property type="entry name" value="MoCofactor_Util/Proc"/>
</dbReference>
<dbReference type="Pfam" id="PF02625">
    <property type="entry name" value="XdhC_CoxI"/>
    <property type="match status" value="1"/>
</dbReference>
<keyword evidence="4" id="KW-1185">Reference proteome</keyword>
<evidence type="ECO:0000313" key="3">
    <source>
        <dbReference type="EMBL" id="MXR52829.1"/>
    </source>
</evidence>
<dbReference type="PANTHER" id="PTHR30388">
    <property type="entry name" value="ALDEHYDE OXIDOREDUCTASE MOLYBDENUM COFACTOR ASSEMBLY PROTEIN"/>
    <property type="match status" value="1"/>
</dbReference>
<dbReference type="InterPro" id="IPR027051">
    <property type="entry name" value="XdhC_Rossmann_dom"/>
</dbReference>
<dbReference type="Gene3D" id="3.40.50.720">
    <property type="entry name" value="NAD(P)-binding Rossmann-like Domain"/>
    <property type="match status" value="1"/>
</dbReference>
<dbReference type="Pfam" id="PF13478">
    <property type="entry name" value="XdhC_C"/>
    <property type="match status" value="1"/>
</dbReference>
<accession>A0A6B0THZ4</accession>
<dbReference type="PANTHER" id="PTHR30388:SF6">
    <property type="entry name" value="XANTHINE DEHYDROGENASE SUBUNIT A-RELATED"/>
    <property type="match status" value="1"/>
</dbReference>
<dbReference type="OrthoDB" id="33067at2157"/>
<dbReference type="RefSeq" id="WP_159764962.1">
    <property type="nucleotide sequence ID" value="NZ_WUUT01000006.1"/>
</dbReference>
<feature type="domain" description="XdhC Rossmann" evidence="2">
    <location>
        <begin position="203"/>
        <end position="347"/>
    </location>
</feature>
<dbReference type="InterPro" id="IPR003777">
    <property type="entry name" value="XdhC_CoxI"/>
</dbReference>
<evidence type="ECO:0000259" key="1">
    <source>
        <dbReference type="Pfam" id="PF02625"/>
    </source>
</evidence>
<proteinExistence type="predicted"/>
<sequence length="374" mass="39956">MSDSDWSVPESEVLQGVEEILDGEHRGVLATIIAVEGSAYRRPGAKMVIPEEGPGSGHITAGCLEDELQRIAGEVLAAGEPRIERYDLRPDSEDDVWGLGVGCNGVLDILIEPIDESYRPVTEAVADDRDIGVVTVIEGGQTGTRAYYHPEDGELVASDGFPADLADRIGEAAAELTARGRADTVELDGTTVFVDGITSPSDLVVVGTGNDVAPIAEVGKQAGFRVTVVGFRGANATADRFPAADEVLSTSPARITETLDLDEDTYVVLATHNFVDDRLAVDELLGTDVPYVGLMGPRKRFEQMREEFDAEGRAFSEDELDSLYTPVGLDLGGGSPYQIALSIVSEVLAVANDREPQHLTERAGPIHDRVEVDP</sequence>
<gene>
    <name evidence="3" type="ORF">GRX03_14590</name>
</gene>
<dbReference type="AlphaFoldDB" id="A0A6B0THZ4"/>
<protein>
    <submittedName>
        <fullName evidence="3">XdhC/CoxI family protein</fullName>
    </submittedName>
</protein>
<organism evidence="3 4">
    <name type="scientific">Halovenus carboxidivorans</name>
    <dbReference type="NCBI Taxonomy" id="2692199"/>
    <lineage>
        <taxon>Archaea</taxon>
        <taxon>Methanobacteriati</taxon>
        <taxon>Methanobacteriota</taxon>
        <taxon>Stenosarchaea group</taxon>
        <taxon>Halobacteria</taxon>
        <taxon>Halobacteriales</taxon>
        <taxon>Haloarculaceae</taxon>
        <taxon>Halovenus</taxon>
    </lineage>
</organism>